<keyword evidence="2" id="KW-1185">Reference proteome</keyword>
<dbReference type="EMBL" id="JMIR01000002">
    <property type="protein sequence ID" value="KEO84762.1"/>
    <property type="molecule type" value="Genomic_DNA"/>
</dbReference>
<accession>A0A074MGC4</accession>
<dbReference type="Gene3D" id="3.30.1930.10">
    <property type="entry name" value="capsid protein of prophage domain"/>
    <property type="match status" value="1"/>
</dbReference>
<dbReference type="AlphaFoldDB" id="A0A074MGC4"/>
<dbReference type="Pfam" id="PF03864">
    <property type="entry name" value="Phage_cap_E"/>
    <property type="match status" value="1"/>
</dbReference>
<dbReference type="OrthoDB" id="5449178at2"/>
<gene>
    <name evidence="1" type="ORF">EL26_01765</name>
</gene>
<dbReference type="STRING" id="1157490.EL26_01765"/>
<dbReference type="eggNOG" id="ENOG502Z8WK">
    <property type="taxonomic scope" value="Bacteria"/>
</dbReference>
<dbReference type="Proteomes" id="UP000027931">
    <property type="component" value="Unassembled WGS sequence"/>
</dbReference>
<evidence type="ECO:0008006" key="3">
    <source>
        <dbReference type="Google" id="ProtNLM"/>
    </source>
</evidence>
<reference evidence="1 2" key="1">
    <citation type="journal article" date="2013" name="Int. J. Syst. Evol. Microbiol.">
        <title>Tumebacillus flagellatus sp. nov., an alpha-amylase/pullulanase-producing bacterium isolated from cassava wastewater.</title>
        <authorList>
            <person name="Wang Q."/>
            <person name="Xie N."/>
            <person name="Qin Y."/>
            <person name="Shen N."/>
            <person name="Zhu J."/>
            <person name="Mi H."/>
            <person name="Huang R."/>
        </authorList>
    </citation>
    <scope>NUCLEOTIDE SEQUENCE [LARGE SCALE GENOMIC DNA]</scope>
    <source>
        <strain evidence="1 2">GST4</strain>
    </source>
</reference>
<dbReference type="InterPro" id="IPR005564">
    <property type="entry name" value="Major_capsid_GpE"/>
</dbReference>
<evidence type="ECO:0000313" key="1">
    <source>
        <dbReference type="EMBL" id="KEO84762.1"/>
    </source>
</evidence>
<evidence type="ECO:0000313" key="2">
    <source>
        <dbReference type="Proteomes" id="UP000027931"/>
    </source>
</evidence>
<name>A0A074MGC4_9BACL</name>
<protein>
    <recommendedName>
        <fullName evidence="3">Phage capsid protein</fullName>
    </recommendedName>
</protein>
<organism evidence="1 2">
    <name type="scientific">Tumebacillus flagellatus</name>
    <dbReference type="NCBI Taxonomy" id="1157490"/>
    <lineage>
        <taxon>Bacteria</taxon>
        <taxon>Bacillati</taxon>
        <taxon>Bacillota</taxon>
        <taxon>Bacilli</taxon>
        <taxon>Bacillales</taxon>
        <taxon>Alicyclobacillaceae</taxon>
        <taxon>Tumebacillus</taxon>
    </lineage>
</organism>
<dbReference type="Gene3D" id="3.15.30.10">
    <property type="entry name" value="putative capsid protein of prophage domain like"/>
    <property type="match status" value="1"/>
</dbReference>
<comment type="caution">
    <text evidence="1">The sequence shown here is derived from an EMBL/GenBank/DDBJ whole genome shotgun (WGS) entry which is preliminary data.</text>
</comment>
<dbReference type="RefSeq" id="WP_038083833.1">
    <property type="nucleotide sequence ID" value="NZ_JMIR01000002.1"/>
</dbReference>
<proteinExistence type="predicted"/>
<sequence length="349" mass="39932">MPEIDIYDPRIMHAAILQIPPANTFLKNLFFSTTETFFTEHVDIDYYKGGRKMAPFVSDRKPGKVMDRRGFTTKTFTPPQIKPNRILTPKDLQKRSMGENIYSPKSPEERAKEFLAKDLIEMDDAITRREEWLISQIMFNGQVHMIGEDVDQILDFNFTNSVELSGTDLWTSPDSDPLEDLKNWRLSLVQKSGFNPTHVIMASDVVSTFVRHPVVKDLLHNRRMELGQIKTELLPNGVTFVGTLNEIGCDIYSYDEWYVDDDTDPDHPTEKSMVPPGHVLMASTRARSTLLYGAATLMNEATKQFYTVEGTRIPDTWVEKNPASRTLALYSRPLPVPHDIDSWYVAKVI</sequence>